<sequence length="251" mass="29074">MIMALLAGVALSYPLYLDSFTNKPIRIVAMEDKNLLASEFVKDFGTNPFRVIDILNPANGYNTRSQINRNGPVFKVRVGGSWLCRNRRDLSKCADNTDFWEITRSGDGFTISQEGYCLSTEGKGRLILERCNGRSRSHLFLFEDMEIEDCMDSVDLGGQPRTEAEKVKQLKLKKKLDDLKKKDRAKAEKIKKKLEEKNDFEKYAKKNLPDLTGKDDSKEVLSKLWDFGWKRPKFSFPSFPWFKFPFCKKLW</sequence>
<accession>I7AF87</accession>
<gene>
    <name evidence="1" type="ordered locus">EROM_071040</name>
</gene>
<evidence type="ECO:0008006" key="3">
    <source>
        <dbReference type="Google" id="ProtNLM"/>
    </source>
</evidence>
<dbReference type="VEuPathDB" id="MicrosporidiaDB:EROM_071040"/>
<dbReference type="HOGENOM" id="CLU_1107120_0_0_1"/>
<dbReference type="KEGG" id="ero:EROM_071040"/>
<organism evidence="1 2">
    <name type="scientific">Encephalitozoon romaleae (strain SJ-2008)</name>
    <name type="common">Microsporidian parasite</name>
    <dbReference type="NCBI Taxonomy" id="1178016"/>
    <lineage>
        <taxon>Eukaryota</taxon>
        <taxon>Fungi</taxon>
        <taxon>Fungi incertae sedis</taxon>
        <taxon>Microsporidia</taxon>
        <taxon>Unikaryonidae</taxon>
        <taxon>Encephalitozoon</taxon>
    </lineage>
</organism>
<dbReference type="RefSeq" id="XP_009264852.1">
    <property type="nucleotide sequence ID" value="XM_009266577.1"/>
</dbReference>
<keyword evidence="2" id="KW-1185">Reference proteome</keyword>
<dbReference type="GeneID" id="20521664"/>
<name>I7AF87_ENCRO</name>
<evidence type="ECO:0000313" key="1">
    <source>
        <dbReference type="EMBL" id="AFN83355.1"/>
    </source>
</evidence>
<evidence type="ECO:0000313" key="2">
    <source>
        <dbReference type="Proteomes" id="UP000010094"/>
    </source>
</evidence>
<reference evidence="1 2" key="1">
    <citation type="journal article" date="2012" name="Proc. Natl. Acad. Sci. U.S.A.">
        <title>Gain and loss of multiple functionally related, horizontally transferred genes in the reduced genomes of two microsporidian parasites.</title>
        <authorList>
            <person name="Pombert J.-F."/>
            <person name="Selman M."/>
            <person name="Burki F."/>
            <person name="Bardell F.T."/>
            <person name="Farinelli L."/>
            <person name="Solter L.F."/>
            <person name="Whitman D.W."/>
            <person name="Weiss L.M."/>
            <person name="Corradi N."/>
            <person name="Keeling P.J."/>
        </authorList>
    </citation>
    <scope>NUCLEOTIDE SEQUENCE [LARGE SCALE GENOMIC DNA]</scope>
    <source>
        <strain evidence="1 2">SJ-2008</strain>
    </source>
</reference>
<dbReference type="Proteomes" id="UP000010094">
    <property type="component" value="Chromosome VII"/>
</dbReference>
<dbReference type="OrthoDB" id="2192475at2759"/>
<proteinExistence type="predicted"/>
<dbReference type="AlphaFoldDB" id="I7AF87"/>
<dbReference type="EMBL" id="CP003524">
    <property type="protein sequence ID" value="AFN83355.1"/>
    <property type="molecule type" value="Genomic_DNA"/>
</dbReference>
<protein>
    <recommendedName>
        <fullName evidence="3">Ricin B lectin domain-containing protein</fullName>
    </recommendedName>
</protein>